<name>A0A9Q3ISD1_9BASI</name>
<proteinExistence type="predicted"/>
<comment type="caution">
    <text evidence="2">The sequence shown here is derived from an EMBL/GenBank/DDBJ whole genome shotgun (WGS) entry which is preliminary data.</text>
</comment>
<keyword evidence="3" id="KW-1185">Reference proteome</keyword>
<accession>A0A9Q3ISD1</accession>
<sequence length="95" mass="10734">MGIQQNEEVDRLAKEEASSETTTCHTLHHISISQPKVKIPTNCVGSRTNKDKIKDPPKLITQALDQLEKGLASTIHQLCTNHSPLYMYLHQIKQM</sequence>
<evidence type="ECO:0000313" key="2">
    <source>
        <dbReference type="EMBL" id="MBW0549162.1"/>
    </source>
</evidence>
<evidence type="ECO:0000313" key="3">
    <source>
        <dbReference type="Proteomes" id="UP000765509"/>
    </source>
</evidence>
<organism evidence="2 3">
    <name type="scientific">Austropuccinia psidii MF-1</name>
    <dbReference type="NCBI Taxonomy" id="1389203"/>
    <lineage>
        <taxon>Eukaryota</taxon>
        <taxon>Fungi</taxon>
        <taxon>Dikarya</taxon>
        <taxon>Basidiomycota</taxon>
        <taxon>Pucciniomycotina</taxon>
        <taxon>Pucciniomycetes</taxon>
        <taxon>Pucciniales</taxon>
        <taxon>Sphaerophragmiaceae</taxon>
        <taxon>Austropuccinia</taxon>
    </lineage>
</organism>
<gene>
    <name evidence="2" type="ORF">O181_088877</name>
</gene>
<protein>
    <submittedName>
        <fullName evidence="2">Uncharacterized protein</fullName>
    </submittedName>
</protein>
<reference evidence="2" key="1">
    <citation type="submission" date="2021-03" db="EMBL/GenBank/DDBJ databases">
        <title>Draft genome sequence of rust myrtle Austropuccinia psidii MF-1, a brazilian biotype.</title>
        <authorList>
            <person name="Quecine M.C."/>
            <person name="Pachon D.M.R."/>
            <person name="Bonatelli M.L."/>
            <person name="Correr F.H."/>
            <person name="Franceschini L.M."/>
            <person name="Leite T.F."/>
            <person name="Margarido G.R.A."/>
            <person name="Almeida C.A."/>
            <person name="Ferrarezi J.A."/>
            <person name="Labate C.A."/>
        </authorList>
    </citation>
    <scope>NUCLEOTIDE SEQUENCE</scope>
    <source>
        <strain evidence="2">MF-1</strain>
    </source>
</reference>
<dbReference type="AlphaFoldDB" id="A0A9Q3ISD1"/>
<feature type="region of interest" description="Disordered" evidence="1">
    <location>
        <begin position="1"/>
        <end position="27"/>
    </location>
</feature>
<dbReference type="OrthoDB" id="3267074at2759"/>
<feature type="compositionally biased region" description="Basic and acidic residues" evidence="1">
    <location>
        <begin position="8"/>
        <end position="17"/>
    </location>
</feature>
<dbReference type="EMBL" id="AVOT02054455">
    <property type="protein sequence ID" value="MBW0549162.1"/>
    <property type="molecule type" value="Genomic_DNA"/>
</dbReference>
<dbReference type="Proteomes" id="UP000765509">
    <property type="component" value="Unassembled WGS sequence"/>
</dbReference>
<evidence type="ECO:0000256" key="1">
    <source>
        <dbReference type="SAM" id="MobiDB-lite"/>
    </source>
</evidence>